<feature type="transmembrane region" description="Helical" evidence="1">
    <location>
        <begin position="42"/>
        <end position="58"/>
    </location>
</feature>
<dbReference type="GO" id="GO:0046872">
    <property type="term" value="F:metal ion binding"/>
    <property type="evidence" value="ECO:0007669"/>
    <property type="project" value="InterPro"/>
</dbReference>
<dbReference type="Proteomes" id="UP000265566">
    <property type="component" value="Chromosome 8"/>
</dbReference>
<keyword evidence="1" id="KW-1133">Transmembrane helix</keyword>
<dbReference type="Pfam" id="PF07127">
    <property type="entry name" value="Nodulin_late"/>
    <property type="match status" value="1"/>
</dbReference>
<organism evidence="3">
    <name type="scientific">Medicago truncatula</name>
    <name type="common">Barrel medic</name>
    <name type="synonym">Medicago tribuloides</name>
    <dbReference type="NCBI Taxonomy" id="3880"/>
    <lineage>
        <taxon>Eukaryota</taxon>
        <taxon>Viridiplantae</taxon>
        <taxon>Streptophyta</taxon>
        <taxon>Embryophyta</taxon>
        <taxon>Tracheophyta</taxon>
        <taxon>Spermatophyta</taxon>
        <taxon>Magnoliopsida</taxon>
        <taxon>eudicotyledons</taxon>
        <taxon>Gunneridae</taxon>
        <taxon>Pentapetalae</taxon>
        <taxon>rosids</taxon>
        <taxon>fabids</taxon>
        <taxon>Fabales</taxon>
        <taxon>Fabaceae</taxon>
        <taxon>Papilionoideae</taxon>
        <taxon>50 kb inversion clade</taxon>
        <taxon>NPAAA clade</taxon>
        <taxon>Hologalegina</taxon>
        <taxon>IRL clade</taxon>
        <taxon>Trifolieae</taxon>
        <taxon>Medicago</taxon>
    </lineage>
</organism>
<dbReference type="Gramene" id="rna48202">
    <property type="protein sequence ID" value="RHN41840.1"/>
    <property type="gene ID" value="gene48202"/>
</dbReference>
<proteinExistence type="predicted"/>
<evidence type="ECO:0000259" key="2">
    <source>
        <dbReference type="Pfam" id="PF07127"/>
    </source>
</evidence>
<gene>
    <name evidence="3" type="ORF">MtrunA17_Chr8g0370331</name>
</gene>
<feature type="domain" description="Late nodulin" evidence="2">
    <location>
        <begin position="39"/>
        <end position="90"/>
    </location>
</feature>
<keyword evidence="1" id="KW-0812">Transmembrane</keyword>
<dbReference type="InterPro" id="IPR009810">
    <property type="entry name" value="Nodulin_late_dom"/>
</dbReference>
<accession>A0A396GLD5</accession>
<protein>
    <submittedName>
        <fullName evidence="3">Putative Late nodulin</fullName>
    </submittedName>
</protein>
<comment type="caution">
    <text evidence="3">The sequence shown here is derived from an EMBL/GenBank/DDBJ whole genome shotgun (WGS) entry which is preliminary data.</text>
</comment>
<keyword evidence="1" id="KW-0472">Membrane</keyword>
<evidence type="ECO:0000313" key="3">
    <source>
        <dbReference type="EMBL" id="RHN41840.1"/>
    </source>
</evidence>
<dbReference type="AlphaFoldDB" id="A0A396GLD5"/>
<reference evidence="3" key="1">
    <citation type="journal article" date="2018" name="Nat. Plants">
        <title>Whole-genome landscape of Medicago truncatula symbiotic genes.</title>
        <authorList>
            <person name="Pecrix Y."/>
            <person name="Gamas P."/>
            <person name="Carrere S."/>
        </authorList>
    </citation>
    <scope>NUCLEOTIDE SEQUENCE</scope>
    <source>
        <tissue evidence="3">Leaves</tissue>
    </source>
</reference>
<sequence length="106" mass="12286">MNVLKNNTIDSISINSKLIHYKQIYTKTYLLTSKREKNMSKFLKFIYVIIILSFLFYVERGVSSASPFYCVDDDYFCFGLCLPPMIDHCTLRGQCICITISTEVES</sequence>
<evidence type="ECO:0000256" key="1">
    <source>
        <dbReference type="SAM" id="Phobius"/>
    </source>
</evidence>
<dbReference type="EMBL" id="PSQE01000008">
    <property type="protein sequence ID" value="RHN41840.1"/>
    <property type="molecule type" value="Genomic_DNA"/>
</dbReference>
<name>A0A396GLD5_MEDTR</name>